<protein>
    <submittedName>
        <fullName evidence="6">Anchored repeat ABC transporter, substrate-binding protein</fullName>
    </submittedName>
</protein>
<evidence type="ECO:0000313" key="7">
    <source>
        <dbReference type="Proteomes" id="UP000235598"/>
    </source>
</evidence>
<dbReference type="InterPro" id="IPR050492">
    <property type="entry name" value="Bact_metal-bind_prot9"/>
</dbReference>
<dbReference type="InterPro" id="IPR006127">
    <property type="entry name" value="ZnuA-like"/>
</dbReference>
<keyword evidence="1 3" id="KW-0813">Transport</keyword>
<dbReference type="AlphaFoldDB" id="A0A2N6VMF9"/>
<feature type="signal peptide" evidence="5">
    <location>
        <begin position="1"/>
        <end position="25"/>
    </location>
</feature>
<dbReference type="PRINTS" id="PR00690">
    <property type="entry name" value="ADHESNFAMILY"/>
</dbReference>
<dbReference type="RefSeq" id="WP_102239144.1">
    <property type="nucleotide sequence ID" value="NZ_PNHK01000003.1"/>
</dbReference>
<gene>
    <name evidence="6" type="ORF">CJ199_08970</name>
</gene>
<accession>A0A2N6VMF9</accession>
<dbReference type="NCBIfam" id="TIGR03772">
    <property type="entry name" value="anch_rpt_subst"/>
    <property type="match status" value="1"/>
</dbReference>
<dbReference type="GO" id="GO:0007155">
    <property type="term" value="P:cell adhesion"/>
    <property type="evidence" value="ECO:0007669"/>
    <property type="project" value="InterPro"/>
</dbReference>
<keyword evidence="2 5" id="KW-0732">Signal</keyword>
<evidence type="ECO:0000256" key="1">
    <source>
        <dbReference type="ARBA" id="ARBA00022448"/>
    </source>
</evidence>
<reference evidence="6 7" key="1">
    <citation type="submission" date="2017-09" db="EMBL/GenBank/DDBJ databases">
        <title>Bacterial strain isolated from the female urinary microbiota.</title>
        <authorList>
            <person name="Thomas-White K."/>
            <person name="Kumar N."/>
            <person name="Forster S."/>
            <person name="Putonti C."/>
            <person name="Lawley T."/>
            <person name="Wolfe A.J."/>
        </authorList>
    </citation>
    <scope>NUCLEOTIDE SEQUENCE [LARGE SCALE GENOMIC DNA]</scope>
    <source>
        <strain evidence="6 7">UMB1301</strain>
    </source>
</reference>
<dbReference type="InterPro" id="IPR006129">
    <property type="entry name" value="AdhesinB"/>
</dbReference>
<dbReference type="PANTHER" id="PTHR42953">
    <property type="entry name" value="HIGH-AFFINITY ZINC UPTAKE SYSTEM PROTEIN ZNUA-RELATED"/>
    <property type="match status" value="1"/>
</dbReference>
<comment type="caution">
    <text evidence="6">The sequence shown here is derived from an EMBL/GenBank/DDBJ whole genome shotgun (WGS) entry which is preliminary data.</text>
</comment>
<dbReference type="GO" id="GO:0030001">
    <property type="term" value="P:metal ion transport"/>
    <property type="evidence" value="ECO:0007669"/>
    <property type="project" value="InterPro"/>
</dbReference>
<evidence type="ECO:0000313" key="6">
    <source>
        <dbReference type="EMBL" id="PMD05203.1"/>
    </source>
</evidence>
<organism evidence="6 7">
    <name type="scientific">Brevibacterium paucivorans</name>
    <dbReference type="NCBI Taxonomy" id="170994"/>
    <lineage>
        <taxon>Bacteria</taxon>
        <taxon>Bacillati</taxon>
        <taxon>Actinomycetota</taxon>
        <taxon>Actinomycetes</taxon>
        <taxon>Micrococcales</taxon>
        <taxon>Brevibacteriaceae</taxon>
        <taxon>Brevibacterium</taxon>
    </lineage>
</organism>
<dbReference type="PRINTS" id="PR00691">
    <property type="entry name" value="ADHESINB"/>
</dbReference>
<dbReference type="OrthoDB" id="9810636at2"/>
<comment type="similarity">
    <text evidence="3">Belongs to the bacterial solute-binding protein 9 family.</text>
</comment>
<dbReference type="NCBIfam" id="TIGR03769">
    <property type="entry name" value="P_ac_wall_RPT"/>
    <property type="match status" value="1"/>
</dbReference>
<evidence type="ECO:0000256" key="4">
    <source>
        <dbReference type="SAM" id="MobiDB-lite"/>
    </source>
</evidence>
<dbReference type="GO" id="GO:0046872">
    <property type="term" value="F:metal ion binding"/>
    <property type="evidence" value="ECO:0007669"/>
    <property type="project" value="UniProtKB-KW"/>
</dbReference>
<dbReference type="PROSITE" id="PS51257">
    <property type="entry name" value="PROKAR_LIPOPROTEIN"/>
    <property type="match status" value="1"/>
</dbReference>
<dbReference type="InterPro" id="IPR022434">
    <property type="entry name" value="ABC_LPXTG_lipo_actinobac"/>
</dbReference>
<evidence type="ECO:0000256" key="2">
    <source>
        <dbReference type="ARBA" id="ARBA00022729"/>
    </source>
</evidence>
<dbReference type="GO" id="GO:0030313">
    <property type="term" value="C:cell envelope"/>
    <property type="evidence" value="ECO:0007669"/>
    <property type="project" value="UniProtKB-SubCell"/>
</dbReference>
<name>A0A2N6VMF9_9MICO</name>
<dbReference type="Pfam" id="PF01297">
    <property type="entry name" value="ZnuA"/>
    <property type="match status" value="2"/>
</dbReference>
<evidence type="ECO:0000256" key="5">
    <source>
        <dbReference type="SAM" id="SignalP"/>
    </source>
</evidence>
<evidence type="ECO:0000256" key="3">
    <source>
        <dbReference type="RuleBase" id="RU003512"/>
    </source>
</evidence>
<feature type="region of interest" description="Disordered" evidence="4">
    <location>
        <begin position="286"/>
        <end position="310"/>
    </location>
</feature>
<dbReference type="EMBL" id="PNHK01000003">
    <property type="protein sequence ID" value="PMD05203.1"/>
    <property type="molecule type" value="Genomic_DNA"/>
</dbReference>
<dbReference type="NCBIfam" id="NF038134">
    <property type="entry name" value="choice_anch_M"/>
    <property type="match status" value="1"/>
</dbReference>
<dbReference type="InterPro" id="IPR006128">
    <property type="entry name" value="Lipoprotein_PsaA-like"/>
</dbReference>
<sequence>MIRRTFLAVSAVLVAVLAAGCQGSAYTHRNTDQLQVVATTGIIADLVKNVAGDAANVVPLVPANADPHSYEPTLRDVRNIVYSDVAFSNYVMLEEHKLIKTLDANIPPDAPNIGLAEGATKYSARVIPLVEDVTLDTVWLGLRVSGAGSELGADRASEVRMKMTEVVAPSGGTVHGFLTQALGQNTLYFDSSDGAGDSDVATLPVNAHTHLSWAFSKPGVYKVTFETHLATDPEHKTYIGKGTYTFAVGVDPHSDPQLKNKRIIDEGHADLTTDLDTKRLTVFADSEKETSSDLGESSYERNVAGHDSLNPDDTVISVTNKAWQEIPRGSKFLGEPGSSTYLLPQAVLGKHVHGEMDPHLWHDVSNAIAYVKLIRDTLAHADPDNAGTYEANAKRYVDRLDALDREVRDTLASIPKDKRHLITTHDAFAYLGAAYDVDIAGFVTPNPAVEPSVTDRIRLADTIRNLKVPAVFVEPQLGRSLTLRTVADEANVSVCDIYSDAFDSRVTTYEELMRFNAQSLKGCLT</sequence>
<dbReference type="Gene3D" id="3.40.50.1980">
    <property type="entry name" value="Nitrogenase molybdenum iron protein domain"/>
    <property type="match status" value="2"/>
</dbReference>
<dbReference type="Proteomes" id="UP000235598">
    <property type="component" value="Unassembled WGS sequence"/>
</dbReference>
<dbReference type="SUPFAM" id="SSF53807">
    <property type="entry name" value="Helical backbone' metal receptor"/>
    <property type="match status" value="1"/>
</dbReference>
<proteinExistence type="inferred from homology"/>
<dbReference type="InterPro" id="IPR022435">
    <property type="entry name" value="Surface-anchored_actinobac"/>
</dbReference>
<feature type="chain" id="PRO_5014600935" evidence="5">
    <location>
        <begin position="26"/>
        <end position="525"/>
    </location>
</feature>